<sequence>MQSLMEPRQFAAQVPLQLILKDLQALEADQTSADLQLHEALLQITTTRENNCLQKRKIKRIVDLVSHILDTENDSFVVLHEAWLAASRQPIVEESRDDLKQQRDERSSSLCRTLESLSALSKGADRAATFISTASANRVPSNAEEPSANLLLTGTAAALCTLPINDNDLPKFEAIVPAKLTIHSEFNASSTIAALAPPTLLSNVHMTACPTPSTAAFLSVERDEFPKTNLMPVQKNVLPQPPKVVESSLTELDAVTSTMPLILSVPLTKASLPVSSAAEPIISVVRAEFIQKDDKIVQLCGKQNALVFGQIGEEGVDVGFPKKHMEAKHFKIYQKVSEPWKAGGSTFRYRNVPCVDVLVAKFFISKNSLGDGATGKVVAIKDRMTGMLWAAKIPESRNLSVLQAFRREAEILAKLKNRSGIVQLQEVLEGDGQIYIILEYLPRGSLEDFINASGPASEAVVKTWVLKMVEILQLLDDMGIIHQDWKPSNLVFDSTMNLKLIDFGCGKEAVSSTLREGTVSFMAPEVLERKEHDQRAELYSLGLIIVYSLCGESLWGCEATEKEISSRMKLGALTLQKIDHISKDGCHLIETLLAYDRDGRPRLEEIRNHKWFSIDNRYEKTTSKFSYIHDTASRTNFILVRDLMKSADLRKAVQGFSIEGMVYEDIDQSFKDAFNQMKISEPEVTSTKRAIPLHAANLTIIEAWCNSNAHSLNLVKDARKRLLVMEVKEIVF</sequence>
<evidence type="ECO:0000256" key="1">
    <source>
        <dbReference type="ARBA" id="ARBA00022527"/>
    </source>
</evidence>
<dbReference type="OrthoDB" id="4062651at2759"/>
<keyword evidence="1" id="KW-0723">Serine/threonine-protein kinase</keyword>
<feature type="domain" description="Protein kinase" evidence="7">
    <location>
        <begin position="363"/>
        <end position="612"/>
    </location>
</feature>
<dbReference type="PANTHER" id="PTHR24345:SF0">
    <property type="entry name" value="CELL CYCLE SERINE_THREONINE-PROTEIN KINASE CDC5_MSD2"/>
    <property type="match status" value="1"/>
</dbReference>
<dbReference type="Gene3D" id="1.10.510.10">
    <property type="entry name" value="Transferase(Phosphotransferase) domain 1"/>
    <property type="match status" value="1"/>
</dbReference>
<dbReference type="Proteomes" id="UP000193642">
    <property type="component" value="Unassembled WGS sequence"/>
</dbReference>
<dbReference type="PANTHER" id="PTHR24345">
    <property type="entry name" value="SERINE/THREONINE-PROTEIN KINASE PLK"/>
    <property type="match status" value="1"/>
</dbReference>
<evidence type="ECO:0000256" key="5">
    <source>
        <dbReference type="ARBA" id="ARBA00022840"/>
    </source>
</evidence>
<keyword evidence="5 6" id="KW-0067">ATP-binding</keyword>
<gene>
    <name evidence="8" type="ORF">BCR33DRAFT_722505</name>
</gene>
<proteinExistence type="predicted"/>
<dbReference type="EMBL" id="MCGO01000060">
    <property type="protein sequence ID" value="ORY35155.1"/>
    <property type="molecule type" value="Genomic_DNA"/>
</dbReference>
<dbReference type="PROSITE" id="PS00107">
    <property type="entry name" value="PROTEIN_KINASE_ATP"/>
    <property type="match status" value="1"/>
</dbReference>
<comment type="caution">
    <text evidence="8">The sequence shown here is derived from an EMBL/GenBank/DDBJ whole genome shotgun (WGS) entry which is preliminary data.</text>
</comment>
<keyword evidence="2" id="KW-0808">Transferase</keyword>
<dbReference type="GO" id="GO:0004674">
    <property type="term" value="F:protein serine/threonine kinase activity"/>
    <property type="evidence" value="ECO:0007669"/>
    <property type="project" value="UniProtKB-KW"/>
</dbReference>
<dbReference type="SUPFAM" id="SSF56112">
    <property type="entry name" value="Protein kinase-like (PK-like)"/>
    <property type="match status" value="1"/>
</dbReference>
<evidence type="ECO:0000313" key="8">
    <source>
        <dbReference type="EMBL" id="ORY35155.1"/>
    </source>
</evidence>
<protein>
    <submittedName>
        <fullName evidence="8">Kinase-like protein</fullName>
    </submittedName>
</protein>
<evidence type="ECO:0000256" key="4">
    <source>
        <dbReference type="ARBA" id="ARBA00022777"/>
    </source>
</evidence>
<reference evidence="8 9" key="1">
    <citation type="submission" date="2016-07" db="EMBL/GenBank/DDBJ databases">
        <title>Pervasive Adenine N6-methylation of Active Genes in Fungi.</title>
        <authorList>
            <consortium name="DOE Joint Genome Institute"/>
            <person name="Mondo S.J."/>
            <person name="Dannebaum R.O."/>
            <person name="Kuo R.C."/>
            <person name="Labutti K."/>
            <person name="Haridas S."/>
            <person name="Kuo A."/>
            <person name="Salamov A."/>
            <person name="Ahrendt S.R."/>
            <person name="Lipzen A."/>
            <person name="Sullivan W."/>
            <person name="Andreopoulos W.B."/>
            <person name="Clum A."/>
            <person name="Lindquist E."/>
            <person name="Daum C."/>
            <person name="Ramamoorthy G.K."/>
            <person name="Gryganskyi A."/>
            <person name="Culley D."/>
            <person name="Magnuson J.K."/>
            <person name="James T.Y."/>
            <person name="O'Malley M.A."/>
            <person name="Stajich J.E."/>
            <person name="Spatafora J.W."/>
            <person name="Visel A."/>
            <person name="Grigoriev I.V."/>
        </authorList>
    </citation>
    <scope>NUCLEOTIDE SEQUENCE [LARGE SCALE GENOMIC DNA]</scope>
    <source>
        <strain evidence="8 9">JEL800</strain>
    </source>
</reference>
<dbReference type="AlphaFoldDB" id="A0A1Y2BLY3"/>
<dbReference type="STRING" id="329046.A0A1Y2BLY3"/>
<evidence type="ECO:0000259" key="7">
    <source>
        <dbReference type="PROSITE" id="PS50011"/>
    </source>
</evidence>
<dbReference type="GO" id="GO:0005634">
    <property type="term" value="C:nucleus"/>
    <property type="evidence" value="ECO:0007669"/>
    <property type="project" value="TreeGrafter"/>
</dbReference>
<accession>A0A1Y2BLY3</accession>
<organism evidence="8 9">
    <name type="scientific">Rhizoclosmatium globosum</name>
    <dbReference type="NCBI Taxonomy" id="329046"/>
    <lineage>
        <taxon>Eukaryota</taxon>
        <taxon>Fungi</taxon>
        <taxon>Fungi incertae sedis</taxon>
        <taxon>Chytridiomycota</taxon>
        <taxon>Chytridiomycota incertae sedis</taxon>
        <taxon>Chytridiomycetes</taxon>
        <taxon>Chytridiales</taxon>
        <taxon>Chytriomycetaceae</taxon>
        <taxon>Rhizoclosmatium</taxon>
    </lineage>
</organism>
<dbReference type="Pfam" id="PF00069">
    <property type="entry name" value="Pkinase"/>
    <property type="match status" value="1"/>
</dbReference>
<evidence type="ECO:0000313" key="9">
    <source>
        <dbReference type="Proteomes" id="UP000193642"/>
    </source>
</evidence>
<name>A0A1Y2BLY3_9FUNG</name>
<evidence type="ECO:0000256" key="2">
    <source>
        <dbReference type="ARBA" id="ARBA00022679"/>
    </source>
</evidence>
<keyword evidence="9" id="KW-1185">Reference proteome</keyword>
<evidence type="ECO:0000256" key="6">
    <source>
        <dbReference type="PROSITE-ProRule" id="PRU10141"/>
    </source>
</evidence>
<evidence type="ECO:0000256" key="3">
    <source>
        <dbReference type="ARBA" id="ARBA00022741"/>
    </source>
</evidence>
<dbReference type="InterPro" id="IPR017441">
    <property type="entry name" value="Protein_kinase_ATP_BS"/>
</dbReference>
<dbReference type="InterPro" id="IPR000719">
    <property type="entry name" value="Prot_kinase_dom"/>
</dbReference>
<dbReference type="PROSITE" id="PS50011">
    <property type="entry name" value="PROTEIN_KINASE_DOM"/>
    <property type="match status" value="1"/>
</dbReference>
<keyword evidence="3 6" id="KW-0547">Nucleotide-binding</keyword>
<keyword evidence="4 8" id="KW-0418">Kinase</keyword>
<feature type="binding site" evidence="6">
    <location>
        <position position="392"/>
    </location>
    <ligand>
        <name>ATP</name>
        <dbReference type="ChEBI" id="CHEBI:30616"/>
    </ligand>
</feature>
<dbReference type="InterPro" id="IPR011009">
    <property type="entry name" value="Kinase-like_dom_sf"/>
</dbReference>
<dbReference type="GO" id="GO:0005524">
    <property type="term" value="F:ATP binding"/>
    <property type="evidence" value="ECO:0007669"/>
    <property type="project" value="UniProtKB-UniRule"/>
</dbReference>